<dbReference type="OrthoDB" id="4947690at2"/>
<sequence>MLGTPAAGNVLITEIGFAPLVAAPADHPLLEVLLHPAAEEAFQWMVSIGDQCNPWRDLGSRAEVVRLLRLIAADGDWLVIQSKDLDRGPSGRYAQVMNTGHGYFVEIAYRDDGAVHNWRIGRGADADDAGNKPHGAVTRIHQLKFAEITEVLDSCLRGHGLPLGYGGALHVYR</sequence>
<protein>
    <submittedName>
        <fullName evidence="1">Uncharacterized protein</fullName>
    </submittedName>
</protein>
<gene>
    <name evidence="1" type="ORF">C4K88_16290</name>
</gene>
<keyword evidence="2" id="KW-1185">Reference proteome</keyword>
<dbReference type="AlphaFoldDB" id="A0A2S5ITV3"/>
<name>A0A2S5ITV3_9MICC</name>
<dbReference type="EMBL" id="PRKW01000007">
    <property type="protein sequence ID" value="PPB48012.1"/>
    <property type="molecule type" value="Genomic_DNA"/>
</dbReference>
<organism evidence="1 2">
    <name type="scientific">Arthrobacter pityocampae</name>
    <dbReference type="NCBI Taxonomy" id="547334"/>
    <lineage>
        <taxon>Bacteria</taxon>
        <taxon>Bacillati</taxon>
        <taxon>Actinomycetota</taxon>
        <taxon>Actinomycetes</taxon>
        <taxon>Micrococcales</taxon>
        <taxon>Micrococcaceae</taxon>
        <taxon>Arthrobacter</taxon>
    </lineage>
</organism>
<dbReference type="RefSeq" id="WP_104122706.1">
    <property type="nucleotide sequence ID" value="NZ_PRKW01000007.1"/>
</dbReference>
<evidence type="ECO:0000313" key="1">
    <source>
        <dbReference type="EMBL" id="PPB48012.1"/>
    </source>
</evidence>
<reference evidence="1 2" key="1">
    <citation type="journal article" date="2014" name="Int. J. Syst. Evol. Microbiol.">
        <title>Arthrobacter pityocampae sp. nov., isolated from Thaumetopoea pityocampa (Lep., Thaumetopoeidae).</title>
        <authorList>
            <person name="Ince I.A."/>
            <person name="Demirbag Z."/>
            <person name="Kati H."/>
        </authorList>
    </citation>
    <scope>NUCLEOTIDE SEQUENCE [LARGE SCALE GENOMIC DNA]</scope>
    <source>
        <strain evidence="1 2">Tp2</strain>
    </source>
</reference>
<proteinExistence type="predicted"/>
<accession>A0A2S5ITV3</accession>
<evidence type="ECO:0000313" key="2">
    <source>
        <dbReference type="Proteomes" id="UP000239297"/>
    </source>
</evidence>
<comment type="caution">
    <text evidence="1">The sequence shown here is derived from an EMBL/GenBank/DDBJ whole genome shotgun (WGS) entry which is preliminary data.</text>
</comment>
<dbReference type="Proteomes" id="UP000239297">
    <property type="component" value="Unassembled WGS sequence"/>
</dbReference>